<feature type="transmembrane region" description="Helical" evidence="1">
    <location>
        <begin position="12"/>
        <end position="31"/>
    </location>
</feature>
<dbReference type="EMBL" id="SJDU01000179">
    <property type="protein sequence ID" value="TKZ35028.1"/>
    <property type="molecule type" value="Genomic_DNA"/>
</dbReference>
<dbReference type="RefSeq" id="WP_137998487.1">
    <property type="nucleotide sequence ID" value="NZ_SJDU01000179.1"/>
</dbReference>
<feature type="transmembrane region" description="Helical" evidence="1">
    <location>
        <begin position="103"/>
        <end position="120"/>
    </location>
</feature>
<proteinExistence type="predicted"/>
<keyword evidence="1" id="KW-0472">Membrane</keyword>
<accession>A0ABY2TQA5</accession>
<feature type="transmembrane region" description="Helical" evidence="1">
    <location>
        <begin position="126"/>
        <end position="143"/>
    </location>
</feature>
<name>A0ABY2TQA5_9SPIR</name>
<dbReference type="Proteomes" id="UP000310168">
    <property type="component" value="Unassembled WGS sequence"/>
</dbReference>
<feature type="transmembrane region" description="Helical" evidence="1">
    <location>
        <begin position="75"/>
        <end position="91"/>
    </location>
</feature>
<feature type="transmembrane region" description="Helical" evidence="1">
    <location>
        <begin position="301"/>
        <end position="327"/>
    </location>
</feature>
<feature type="transmembrane region" description="Helical" evidence="1">
    <location>
        <begin position="222"/>
        <end position="241"/>
    </location>
</feature>
<keyword evidence="1" id="KW-0812">Transmembrane</keyword>
<keyword evidence="3" id="KW-1185">Reference proteome</keyword>
<sequence length="526" mass="62435">MKTIFNIKNLPLFILLIIAIIFSFYMQFYTFPKRLIHNDQVIAYYDMLKHYDSGKVPVTGPRFIGTTALAGYDNTARLPGGAFYIIMVFFYKLGNLNLDTARAINMAFSIFILFIFVFWVYKRFGFLVSVAAYIFIFFNGYTLKATTDFWNPSLVLILSFITYMLLYEYIGNKNESTKKISAVLLFPFLAVMGQSHFATFFSFTSTLIVYLVVRFKYTKKYILFWGIGVFISFLLYLPYLISEIQNGFHNTMMILNTREGLKNFPFPQIWAVLLYPTNEMSTYFGTRLNSIIHFWFSNPPYIYGFIFLILSVLFSVFCFIREIIFLIKKKYSDDTEKNLGEMFFILLLSIPVTIISFIVFKSKPGTFWYLYSLFSFSFTPIFLFFYRIRDKIYNIKYLSVISLLLLLNVFAMYGELIRYVNLYEHSRDYNVLKDVAEFIEQDSQGKKVKVTYLYDPKDTYNDIFQIYFPQYNIQISENPDISYIIKDKTWEYNWDKERNERDMQYIYDNNAKFLTNVGAVLLYRCY</sequence>
<evidence type="ECO:0000313" key="3">
    <source>
        <dbReference type="Proteomes" id="UP000310168"/>
    </source>
</evidence>
<reference evidence="2 3" key="1">
    <citation type="journal article" date="2019" name="Anaerobe">
        <title>Brachyspira catarrhinii sp. nov., an anaerobic intestinal spirochaete isolated from vervet monkeys may have been misidentified as Brachyspira aalborgi in previous studies.</title>
        <authorList>
            <person name="Phillips N.D."/>
            <person name="La T."/>
            <person name="Hampson D.J."/>
        </authorList>
    </citation>
    <scope>NUCLEOTIDE SEQUENCE [LARGE SCALE GENOMIC DNA]</scope>
    <source>
        <strain evidence="2 3">Z12</strain>
    </source>
</reference>
<comment type="caution">
    <text evidence="2">The sequence shown here is derived from an EMBL/GenBank/DDBJ whole genome shotgun (WGS) entry which is preliminary data.</text>
</comment>
<organism evidence="2 3">
    <name type="scientific">Brachyspira catarrhinii</name>
    <dbReference type="NCBI Taxonomy" id="2528966"/>
    <lineage>
        <taxon>Bacteria</taxon>
        <taxon>Pseudomonadati</taxon>
        <taxon>Spirochaetota</taxon>
        <taxon>Spirochaetia</taxon>
        <taxon>Brachyspirales</taxon>
        <taxon>Brachyspiraceae</taxon>
        <taxon>Brachyspira</taxon>
    </lineage>
</organism>
<feature type="transmembrane region" description="Helical" evidence="1">
    <location>
        <begin position="182"/>
        <end position="210"/>
    </location>
</feature>
<protein>
    <recommendedName>
        <fullName evidence="4">Glycosyltransferase RgtA/B/C/D-like domain-containing protein</fullName>
    </recommendedName>
</protein>
<gene>
    <name evidence="2" type="ORF">EZH24_07430</name>
</gene>
<keyword evidence="1" id="KW-1133">Transmembrane helix</keyword>
<evidence type="ECO:0008006" key="4">
    <source>
        <dbReference type="Google" id="ProtNLM"/>
    </source>
</evidence>
<evidence type="ECO:0000313" key="2">
    <source>
        <dbReference type="EMBL" id="TKZ35028.1"/>
    </source>
</evidence>
<feature type="transmembrane region" description="Helical" evidence="1">
    <location>
        <begin position="150"/>
        <end position="170"/>
    </location>
</feature>
<evidence type="ECO:0000256" key="1">
    <source>
        <dbReference type="SAM" id="Phobius"/>
    </source>
</evidence>
<feature type="transmembrane region" description="Helical" evidence="1">
    <location>
        <begin position="366"/>
        <end position="385"/>
    </location>
</feature>
<feature type="transmembrane region" description="Helical" evidence="1">
    <location>
        <begin position="339"/>
        <end position="360"/>
    </location>
</feature>
<feature type="transmembrane region" description="Helical" evidence="1">
    <location>
        <begin position="397"/>
        <end position="414"/>
    </location>
</feature>